<keyword evidence="1" id="KW-1133">Transmembrane helix</keyword>
<reference evidence="3" key="1">
    <citation type="submission" date="2023-07" db="EMBL/GenBank/DDBJ databases">
        <title>30 novel species of actinomycetes from the DSMZ collection.</title>
        <authorList>
            <person name="Nouioui I."/>
        </authorList>
    </citation>
    <scope>NUCLEOTIDE SEQUENCE [LARGE SCALE GENOMIC DNA]</scope>
    <source>
        <strain evidence="3">DSM 45834</strain>
    </source>
</reference>
<evidence type="ECO:0000313" key="3">
    <source>
        <dbReference type="Proteomes" id="UP001183202"/>
    </source>
</evidence>
<accession>A0ABU2N370</accession>
<evidence type="ECO:0000256" key="1">
    <source>
        <dbReference type="SAM" id="Phobius"/>
    </source>
</evidence>
<evidence type="ECO:0008006" key="4">
    <source>
        <dbReference type="Google" id="ProtNLM"/>
    </source>
</evidence>
<organism evidence="2 3">
    <name type="scientific">Pseudonocardia charpentierae</name>
    <dbReference type="NCBI Taxonomy" id="3075545"/>
    <lineage>
        <taxon>Bacteria</taxon>
        <taxon>Bacillati</taxon>
        <taxon>Actinomycetota</taxon>
        <taxon>Actinomycetes</taxon>
        <taxon>Pseudonocardiales</taxon>
        <taxon>Pseudonocardiaceae</taxon>
        <taxon>Pseudonocardia</taxon>
    </lineage>
</organism>
<evidence type="ECO:0000313" key="2">
    <source>
        <dbReference type="EMBL" id="MDT0348334.1"/>
    </source>
</evidence>
<keyword evidence="3" id="KW-1185">Reference proteome</keyword>
<dbReference type="Proteomes" id="UP001183202">
    <property type="component" value="Unassembled WGS sequence"/>
</dbReference>
<feature type="transmembrane region" description="Helical" evidence="1">
    <location>
        <begin position="58"/>
        <end position="77"/>
    </location>
</feature>
<protein>
    <recommendedName>
        <fullName evidence="4">Flagellar biosynthetic protein FliP</fullName>
    </recommendedName>
</protein>
<dbReference type="RefSeq" id="WP_311554224.1">
    <property type="nucleotide sequence ID" value="NZ_JAVREJ010000001.1"/>
</dbReference>
<name>A0ABU2N370_9PSEU</name>
<sequence length="140" mass="15227">MTTSPADGVRTARPSRREALTSRRFVLHYLQMLAAMLVGMALLMPVSMLVGAGAGVELQTLLMATSMSVGMAALMVWHRSPVSSIVEMCLAMYLSFAVLLPAHWLGVLSGEAVIGLGHVVMLPMMAAVMLRRREQYLDDH</sequence>
<comment type="caution">
    <text evidence="2">The sequence shown here is derived from an EMBL/GenBank/DDBJ whole genome shotgun (WGS) entry which is preliminary data.</text>
</comment>
<gene>
    <name evidence="2" type="ORF">RM445_02205</name>
</gene>
<feature type="transmembrane region" description="Helical" evidence="1">
    <location>
        <begin position="112"/>
        <end position="130"/>
    </location>
</feature>
<dbReference type="EMBL" id="JAVREJ010000001">
    <property type="protein sequence ID" value="MDT0348334.1"/>
    <property type="molecule type" value="Genomic_DNA"/>
</dbReference>
<feature type="transmembrane region" description="Helical" evidence="1">
    <location>
        <begin position="89"/>
        <end position="106"/>
    </location>
</feature>
<keyword evidence="1" id="KW-0472">Membrane</keyword>
<keyword evidence="1" id="KW-0812">Transmembrane</keyword>
<feature type="transmembrane region" description="Helical" evidence="1">
    <location>
        <begin position="25"/>
        <end position="46"/>
    </location>
</feature>
<proteinExistence type="predicted"/>